<dbReference type="InterPro" id="IPR020556">
    <property type="entry name" value="Amidase_CS"/>
</dbReference>
<dbReference type="EMBL" id="JBHFFA010000001">
    <property type="protein sequence ID" value="KAL2651032.1"/>
    <property type="molecule type" value="Genomic_DNA"/>
</dbReference>
<dbReference type="Pfam" id="PF01425">
    <property type="entry name" value="Amidase"/>
    <property type="match status" value="1"/>
</dbReference>
<name>A0ABD1ZHV2_9MARC</name>
<organism evidence="3 4">
    <name type="scientific">Riccia fluitans</name>
    <dbReference type="NCBI Taxonomy" id="41844"/>
    <lineage>
        <taxon>Eukaryota</taxon>
        <taxon>Viridiplantae</taxon>
        <taxon>Streptophyta</taxon>
        <taxon>Embryophyta</taxon>
        <taxon>Marchantiophyta</taxon>
        <taxon>Marchantiopsida</taxon>
        <taxon>Marchantiidae</taxon>
        <taxon>Marchantiales</taxon>
        <taxon>Ricciaceae</taxon>
        <taxon>Riccia</taxon>
    </lineage>
</organism>
<protein>
    <recommendedName>
        <fullName evidence="2">Amidase domain-containing protein</fullName>
    </recommendedName>
</protein>
<dbReference type="PANTHER" id="PTHR11895:SF67">
    <property type="entry name" value="AMIDASE DOMAIN-CONTAINING PROTEIN"/>
    <property type="match status" value="1"/>
</dbReference>
<dbReference type="InterPro" id="IPR023631">
    <property type="entry name" value="Amidase_dom"/>
</dbReference>
<accession>A0ABD1ZHV2</accession>
<dbReference type="SUPFAM" id="SSF75304">
    <property type="entry name" value="Amidase signature (AS) enzymes"/>
    <property type="match status" value="1"/>
</dbReference>
<dbReference type="AlphaFoldDB" id="A0ABD1ZHV2"/>
<comment type="similarity">
    <text evidence="1">Belongs to the amidase family.</text>
</comment>
<dbReference type="Gene3D" id="3.90.1300.10">
    <property type="entry name" value="Amidase signature (AS) domain"/>
    <property type="match status" value="1"/>
</dbReference>
<feature type="domain" description="Amidase" evidence="2">
    <location>
        <begin position="160"/>
        <end position="587"/>
    </location>
</feature>
<evidence type="ECO:0000259" key="2">
    <source>
        <dbReference type="Pfam" id="PF01425"/>
    </source>
</evidence>
<evidence type="ECO:0000256" key="1">
    <source>
        <dbReference type="ARBA" id="ARBA00009199"/>
    </source>
</evidence>
<sequence>MGATRNFEFTPVEEVSTCENSEAKYRYVIVRAPVLAGIPLKCFVWMLETGLTASFLKPKLLRDNLITRFFSTAKYKEPPMYIAQYPEELVKLNQNEDGLIQVLHSTPPAERVKAALTCLPSVKLHRQESFRYWTIRDYADAYRQGSVTPTKAAERFLSAVKESNEHEPRMNFFISYDEKDILRQAQESTARYLKGEPLSVLDGVPIAVKDEIDCLPYPTTGGSKWLHNVRKTEDDAACIKRLRECGAVLVGKTNMHELGMGTTSVNPHYGAPRNPYGPDRITGGSSGGSAAAVASGLVPAALGVDGGGSVRMPAGLCGVVGMKATFGRTSNAGIIPLNWTIGMLGTLTATVEDALIMYAAVLGHLPGDRIVSIPPPATFPASLDFPKAEASKLVGELKIANYSEWFDDSDENVKHGCQRALDLLQQAYGNKIIEVTIPEIEEMRLAHFITMGSECYASLGSDYENVGMDASGADVRVGFALYKAFNNVDFIAAQRMRFRQMHFFMDIFKRADVIVTPVTGCTAPPVTDESLKYGELNYVTGAKLMRYQIPGNFLGLPAISVPVGHDQYGIPIGLQIIGRPWAEATVLQLAAAIEDLCAPMKKRPEVLYDILMRN</sequence>
<dbReference type="InterPro" id="IPR000120">
    <property type="entry name" value="Amidase"/>
</dbReference>
<comment type="caution">
    <text evidence="3">The sequence shown here is derived from an EMBL/GenBank/DDBJ whole genome shotgun (WGS) entry which is preliminary data.</text>
</comment>
<dbReference type="InterPro" id="IPR036928">
    <property type="entry name" value="AS_sf"/>
</dbReference>
<evidence type="ECO:0000313" key="4">
    <source>
        <dbReference type="Proteomes" id="UP001605036"/>
    </source>
</evidence>
<dbReference type="PANTHER" id="PTHR11895">
    <property type="entry name" value="TRANSAMIDASE"/>
    <property type="match status" value="1"/>
</dbReference>
<gene>
    <name evidence="3" type="ORF">R1flu_019160</name>
</gene>
<keyword evidence="4" id="KW-1185">Reference proteome</keyword>
<dbReference type="GO" id="GO:0016811">
    <property type="term" value="F:hydrolase activity, acting on carbon-nitrogen (but not peptide) bonds, in linear amides"/>
    <property type="evidence" value="ECO:0007669"/>
    <property type="project" value="UniProtKB-ARBA"/>
</dbReference>
<proteinExistence type="inferred from homology"/>
<dbReference type="PROSITE" id="PS00571">
    <property type="entry name" value="AMIDASES"/>
    <property type="match status" value="1"/>
</dbReference>
<evidence type="ECO:0000313" key="3">
    <source>
        <dbReference type="EMBL" id="KAL2651032.1"/>
    </source>
</evidence>
<reference evidence="3 4" key="1">
    <citation type="submission" date="2024-09" db="EMBL/GenBank/DDBJ databases">
        <title>Chromosome-scale assembly of Riccia fluitans.</title>
        <authorList>
            <person name="Paukszto L."/>
            <person name="Sawicki J."/>
            <person name="Karawczyk K."/>
            <person name="Piernik-Szablinska J."/>
            <person name="Szczecinska M."/>
            <person name="Mazdziarz M."/>
        </authorList>
    </citation>
    <scope>NUCLEOTIDE SEQUENCE [LARGE SCALE GENOMIC DNA]</scope>
    <source>
        <strain evidence="3">Rf_01</strain>
        <tissue evidence="3">Aerial parts of the thallus</tissue>
    </source>
</reference>
<dbReference type="Proteomes" id="UP001605036">
    <property type="component" value="Unassembled WGS sequence"/>
</dbReference>